<keyword evidence="1" id="KW-0547">Nucleotide-binding</keyword>
<evidence type="ECO:0000256" key="1">
    <source>
        <dbReference type="PROSITE-ProRule" id="PRU10141"/>
    </source>
</evidence>
<dbReference type="InterPro" id="IPR011009">
    <property type="entry name" value="Kinase-like_dom_sf"/>
</dbReference>
<dbReference type="PANTHER" id="PTHR24347">
    <property type="entry name" value="SERINE/THREONINE-PROTEIN KINASE"/>
    <property type="match status" value="1"/>
</dbReference>
<feature type="non-terminal residue" evidence="3">
    <location>
        <position position="1"/>
    </location>
</feature>
<proteinExistence type="predicted"/>
<protein>
    <recommendedName>
        <fullName evidence="2">Protein kinase domain-containing protein</fullName>
    </recommendedName>
</protein>
<dbReference type="SUPFAM" id="SSF56112">
    <property type="entry name" value="Protein kinase-like (PK-like)"/>
    <property type="match status" value="1"/>
</dbReference>
<reference evidence="3" key="1">
    <citation type="submission" date="2021-02" db="EMBL/GenBank/DDBJ databases">
        <authorList>
            <person name="Dougan E. K."/>
            <person name="Rhodes N."/>
            <person name="Thang M."/>
            <person name="Chan C."/>
        </authorList>
    </citation>
    <scope>NUCLEOTIDE SEQUENCE</scope>
</reference>
<dbReference type="PROSITE" id="PS00107">
    <property type="entry name" value="PROTEIN_KINASE_ATP"/>
    <property type="match status" value="1"/>
</dbReference>
<sequence>VYVGAGAGQGNHLTAVNLDKPESGPAASELSRIWVGGLASTDLGFGEELGPPVDLTFAQKEKRAALQDLYDIQSKSVGSGSFGVVRAAVHRASGTSCVVKSVKKDAAGERYRQSVEQEGGIFEMLLRMSHKELRHPNLVRYFDMLEGPKHYFVIMEELSGAELMQQVEDLFPVTEAYLQRVLRQVLAGLAHIHGPVGTVHRDVKLSNFRYRSPGSESELVLLDFGFASSLSRPWDGAVCGTMMFMAPEVVGHTVQTATLAAIDLWAAGVMLYVLLTGDAPAQEDEVRILGKKDALEEAQE</sequence>
<comment type="caution">
    <text evidence="3">The sequence shown here is derived from an EMBL/GenBank/DDBJ whole genome shotgun (WGS) entry which is preliminary data.</text>
</comment>
<organism evidence="3 4">
    <name type="scientific">Polarella glacialis</name>
    <name type="common">Dinoflagellate</name>
    <dbReference type="NCBI Taxonomy" id="89957"/>
    <lineage>
        <taxon>Eukaryota</taxon>
        <taxon>Sar</taxon>
        <taxon>Alveolata</taxon>
        <taxon>Dinophyceae</taxon>
        <taxon>Suessiales</taxon>
        <taxon>Suessiaceae</taxon>
        <taxon>Polarella</taxon>
    </lineage>
</organism>
<dbReference type="OMA" id="HCHAQHI"/>
<dbReference type="InterPro" id="IPR000719">
    <property type="entry name" value="Prot_kinase_dom"/>
</dbReference>
<name>A0A813E428_POLGL</name>
<dbReference type="GO" id="GO:0004672">
    <property type="term" value="F:protein kinase activity"/>
    <property type="evidence" value="ECO:0007669"/>
    <property type="project" value="InterPro"/>
</dbReference>
<dbReference type="InterPro" id="IPR017441">
    <property type="entry name" value="Protein_kinase_ATP_BS"/>
</dbReference>
<dbReference type="OrthoDB" id="440349at2759"/>
<dbReference type="SMART" id="SM00220">
    <property type="entry name" value="S_TKc"/>
    <property type="match status" value="1"/>
</dbReference>
<evidence type="ECO:0000313" key="4">
    <source>
        <dbReference type="Proteomes" id="UP000654075"/>
    </source>
</evidence>
<feature type="binding site" evidence="1">
    <location>
        <position position="104"/>
    </location>
    <ligand>
        <name>ATP</name>
        <dbReference type="ChEBI" id="CHEBI:30616"/>
    </ligand>
</feature>
<dbReference type="Pfam" id="PF00069">
    <property type="entry name" value="Pkinase"/>
    <property type="match status" value="1"/>
</dbReference>
<accession>A0A813E428</accession>
<dbReference type="PROSITE" id="PS50011">
    <property type="entry name" value="PROTEIN_KINASE_DOM"/>
    <property type="match status" value="1"/>
</dbReference>
<keyword evidence="1" id="KW-0067">ATP-binding</keyword>
<dbReference type="Proteomes" id="UP000654075">
    <property type="component" value="Unassembled WGS sequence"/>
</dbReference>
<dbReference type="EMBL" id="CAJNNV010005852">
    <property type="protein sequence ID" value="CAE8592727.1"/>
    <property type="molecule type" value="Genomic_DNA"/>
</dbReference>
<evidence type="ECO:0000259" key="2">
    <source>
        <dbReference type="PROSITE" id="PS50011"/>
    </source>
</evidence>
<feature type="domain" description="Protein kinase" evidence="2">
    <location>
        <begin position="71"/>
        <end position="300"/>
    </location>
</feature>
<evidence type="ECO:0000313" key="3">
    <source>
        <dbReference type="EMBL" id="CAE8592727.1"/>
    </source>
</evidence>
<dbReference type="Gene3D" id="1.10.510.10">
    <property type="entry name" value="Transferase(Phosphotransferase) domain 1"/>
    <property type="match status" value="1"/>
</dbReference>
<dbReference type="AlphaFoldDB" id="A0A813E428"/>
<gene>
    <name evidence="3" type="ORF">PGLA1383_LOCUS11359</name>
</gene>
<keyword evidence="4" id="KW-1185">Reference proteome</keyword>
<dbReference type="GO" id="GO:0005524">
    <property type="term" value="F:ATP binding"/>
    <property type="evidence" value="ECO:0007669"/>
    <property type="project" value="UniProtKB-UniRule"/>
</dbReference>
<feature type="non-terminal residue" evidence="3">
    <location>
        <position position="300"/>
    </location>
</feature>